<feature type="compositionally biased region" description="Basic and acidic residues" evidence="2">
    <location>
        <begin position="408"/>
        <end position="427"/>
    </location>
</feature>
<name>A0A068WTJ1_ECHGR</name>
<sequence length="473" mass="52108">MSAQQTPSLPSIKRQNKALRRSWSNKNTLNISRKVLEKSVIQQNKHIESIQQNNIQLARKVSELQKELSERNAELQVSREETFQLQMKLNRLQNNSAESTLYALREKLASMTGEMFRAHELASRICSELALPQASPFPGSTPFSRRSNDSMPMTSSVTVLPGEDEGVRRSNDATLRPSAQSVEMEFDSFGLVSNSVVTILSRGSPLESTLPSVGYPAGRETMVLPPGNEEAAAGNPPTPFQTRESAPPTPLQTMKSSPSKQSIPSCPNDGGEDYVPGPKLKRKRVAATKKVEKATGAADISSVAEPAESDSSKAAVFHHLPFNHLPTESHLLTACVLTTVPLNQPEVDLKQGGKNEEEVGEAEPPEPKNPPRRQSKRRRKRLRLITDDSVFIPITDSMMEDAVAGNRNIEKPEQKGKEVGENVEVKRSTSLVDEQGSDPPTSPIRARRKTGSVSYVVKLNTKLRQGDSNWCKY</sequence>
<evidence type="ECO:0000313" key="5">
    <source>
        <dbReference type="WBParaSite" id="EgrG_000529400"/>
    </source>
</evidence>
<dbReference type="Proteomes" id="UP000492820">
    <property type="component" value="Unassembled WGS sequence"/>
</dbReference>
<feature type="region of interest" description="Disordered" evidence="2">
    <location>
        <begin position="137"/>
        <end position="175"/>
    </location>
</feature>
<reference evidence="3 4" key="1">
    <citation type="journal article" date="2013" name="Nature">
        <title>The genomes of four tapeworm species reveal adaptations to parasitism.</title>
        <authorList>
            <person name="Tsai I.J."/>
            <person name="Zarowiecki M."/>
            <person name="Holroyd N."/>
            <person name="Garciarrubio A."/>
            <person name="Sanchez-Flores A."/>
            <person name="Brooks K.L."/>
            <person name="Tracey A."/>
            <person name="Bobes R.J."/>
            <person name="Fragoso G."/>
            <person name="Sciutto E."/>
            <person name="Aslett M."/>
            <person name="Beasley H."/>
            <person name="Bennett H.M."/>
            <person name="Cai J."/>
            <person name="Camicia F."/>
            <person name="Clark R."/>
            <person name="Cucher M."/>
            <person name="De Silva N."/>
            <person name="Day T.A."/>
            <person name="Deplazes P."/>
            <person name="Estrada K."/>
            <person name="Fernandez C."/>
            <person name="Holland P.W."/>
            <person name="Hou J."/>
            <person name="Hu S."/>
            <person name="Huckvale T."/>
            <person name="Hung S.S."/>
            <person name="Kamenetzky L."/>
            <person name="Keane J.A."/>
            <person name="Kiss F."/>
            <person name="Koziol U."/>
            <person name="Lambert O."/>
            <person name="Liu K."/>
            <person name="Luo X."/>
            <person name="Luo Y."/>
            <person name="Macchiaroli N."/>
            <person name="Nichol S."/>
            <person name="Paps J."/>
            <person name="Parkinson J."/>
            <person name="Pouchkina-Stantcheva N."/>
            <person name="Riddiford N."/>
            <person name="Rosenzvit M."/>
            <person name="Salinas G."/>
            <person name="Wasmuth J.D."/>
            <person name="Zamanian M."/>
            <person name="Zheng Y."/>
            <person name="Cai X."/>
            <person name="Soberon X."/>
            <person name="Olson P.D."/>
            <person name="Laclette J.P."/>
            <person name="Brehm K."/>
            <person name="Berriman M."/>
            <person name="Garciarrubio A."/>
            <person name="Bobes R.J."/>
            <person name="Fragoso G."/>
            <person name="Sanchez-Flores A."/>
            <person name="Estrada K."/>
            <person name="Cevallos M.A."/>
            <person name="Morett E."/>
            <person name="Gonzalez V."/>
            <person name="Portillo T."/>
            <person name="Ochoa-Leyva A."/>
            <person name="Jose M.V."/>
            <person name="Sciutto E."/>
            <person name="Landa A."/>
            <person name="Jimenez L."/>
            <person name="Valdes V."/>
            <person name="Carrero J.C."/>
            <person name="Larralde C."/>
            <person name="Morales-Montor J."/>
            <person name="Limon-Lason J."/>
            <person name="Soberon X."/>
            <person name="Laclette J.P."/>
        </authorList>
    </citation>
    <scope>NUCLEOTIDE SEQUENCE [LARGE SCALE GENOMIC DNA]</scope>
</reference>
<feature type="region of interest" description="Disordered" evidence="2">
    <location>
        <begin position="205"/>
        <end position="305"/>
    </location>
</feature>
<keyword evidence="1" id="KW-0175">Coiled coil</keyword>
<evidence type="ECO:0000313" key="4">
    <source>
        <dbReference type="Proteomes" id="UP000492820"/>
    </source>
</evidence>
<evidence type="ECO:0000256" key="1">
    <source>
        <dbReference type="SAM" id="Coils"/>
    </source>
</evidence>
<dbReference type="OrthoDB" id="6260638at2759"/>
<feature type="region of interest" description="Disordered" evidence="2">
    <location>
        <begin position="408"/>
        <end position="449"/>
    </location>
</feature>
<feature type="compositionally biased region" description="Basic residues" evidence="2">
    <location>
        <begin position="370"/>
        <end position="381"/>
    </location>
</feature>
<feature type="region of interest" description="Disordered" evidence="2">
    <location>
        <begin position="1"/>
        <end position="24"/>
    </location>
</feature>
<feature type="compositionally biased region" description="Basic and acidic residues" evidence="2">
    <location>
        <begin position="347"/>
        <end position="357"/>
    </location>
</feature>
<feature type="compositionally biased region" description="Polar residues" evidence="2">
    <location>
        <begin position="251"/>
        <end position="265"/>
    </location>
</feature>
<evidence type="ECO:0000313" key="3">
    <source>
        <dbReference type="EMBL" id="CDS20935.1"/>
    </source>
</evidence>
<dbReference type="WBParaSite" id="EgrG_000529400">
    <property type="protein sequence ID" value="EgrG_000529400"/>
    <property type="gene ID" value="EgrG_000529400"/>
</dbReference>
<feature type="coiled-coil region" evidence="1">
    <location>
        <begin position="47"/>
        <end position="81"/>
    </location>
</feature>
<proteinExistence type="predicted"/>
<organism evidence="3">
    <name type="scientific">Echinococcus granulosus</name>
    <name type="common">Hydatid tapeworm</name>
    <dbReference type="NCBI Taxonomy" id="6210"/>
    <lineage>
        <taxon>Eukaryota</taxon>
        <taxon>Metazoa</taxon>
        <taxon>Spiralia</taxon>
        <taxon>Lophotrochozoa</taxon>
        <taxon>Platyhelminthes</taxon>
        <taxon>Cestoda</taxon>
        <taxon>Eucestoda</taxon>
        <taxon>Cyclophyllidea</taxon>
        <taxon>Taeniidae</taxon>
        <taxon>Echinococcus</taxon>
        <taxon>Echinococcus granulosus group</taxon>
    </lineage>
</organism>
<feature type="compositionally biased region" description="Polar residues" evidence="2">
    <location>
        <begin position="141"/>
        <end position="158"/>
    </location>
</feature>
<gene>
    <name evidence="3" type="ORF">EgrG_000529400</name>
</gene>
<feature type="region of interest" description="Disordered" evidence="2">
    <location>
        <begin position="346"/>
        <end position="381"/>
    </location>
</feature>
<protein>
    <submittedName>
        <fullName evidence="3 5">Expressed conserved protein</fullName>
    </submittedName>
</protein>
<reference evidence="5" key="3">
    <citation type="submission" date="2020-10" db="UniProtKB">
        <authorList>
            <consortium name="WormBaseParasite"/>
        </authorList>
    </citation>
    <scope>IDENTIFICATION</scope>
</reference>
<evidence type="ECO:0000256" key="2">
    <source>
        <dbReference type="SAM" id="MobiDB-lite"/>
    </source>
</evidence>
<reference evidence="3" key="2">
    <citation type="submission" date="2014-06" db="EMBL/GenBank/DDBJ databases">
        <authorList>
            <person name="Aslett M."/>
        </authorList>
    </citation>
    <scope>NUCLEOTIDE SEQUENCE</scope>
</reference>
<dbReference type="EMBL" id="LK028582">
    <property type="protein sequence ID" value="CDS20935.1"/>
    <property type="molecule type" value="Genomic_DNA"/>
</dbReference>
<accession>A0A068WTJ1</accession>
<dbReference type="AlphaFoldDB" id="A0A068WTJ1"/>